<keyword evidence="9" id="KW-1185">Reference proteome</keyword>
<evidence type="ECO:0000313" key="9">
    <source>
        <dbReference type="Proteomes" id="UP000241769"/>
    </source>
</evidence>
<accession>A0A2P6NST3</accession>
<dbReference type="GO" id="GO:0004722">
    <property type="term" value="F:protein serine/threonine phosphatase activity"/>
    <property type="evidence" value="ECO:0007669"/>
    <property type="project" value="UniProtKB-EC"/>
</dbReference>
<evidence type="ECO:0000259" key="6">
    <source>
        <dbReference type="PROSITE" id="PS50054"/>
    </source>
</evidence>
<dbReference type="OrthoDB" id="25316at2759"/>
<dbReference type="PROSITE" id="PS50056">
    <property type="entry name" value="TYR_PHOSPHATASE_2"/>
    <property type="match status" value="1"/>
</dbReference>
<dbReference type="GO" id="GO:0005737">
    <property type="term" value="C:cytoplasm"/>
    <property type="evidence" value="ECO:0007669"/>
    <property type="project" value="TreeGrafter"/>
</dbReference>
<gene>
    <name evidence="8" type="ORF">PROFUN_04988</name>
</gene>
<comment type="catalytic activity">
    <reaction evidence="5">
        <text>O-phospho-L-seryl-[protein] + H2O = L-seryl-[protein] + phosphate</text>
        <dbReference type="Rhea" id="RHEA:20629"/>
        <dbReference type="Rhea" id="RHEA-COMP:9863"/>
        <dbReference type="Rhea" id="RHEA-COMP:11604"/>
        <dbReference type="ChEBI" id="CHEBI:15377"/>
        <dbReference type="ChEBI" id="CHEBI:29999"/>
        <dbReference type="ChEBI" id="CHEBI:43474"/>
        <dbReference type="ChEBI" id="CHEBI:83421"/>
        <dbReference type="EC" id="3.1.3.16"/>
    </reaction>
</comment>
<sequence>MPRPRLYSFRSRLAILHCYGCRQEVVHPSEQPPALHLQCGLRARELICLEEHCSDSEMEDVGRMRVVSWQGSRLVSSLELQTMFRELFQDTTLEKRESRFVSKCATEHGLHVEKSFLTLRVSRSGHHRHKSNIQMSEIIEGFLYLGSANNLNDNLTMQAKKIKRVVNCAREFKQNMPHFNTISTNWEDKEAQNIMEAFEEIFQFIDEAKGLNEPVFIHCMLGKSRSAALVIAYMMRSQGMSLKSAFHHVRSKRIIIKPNNGFMKQLITYERTITGETTFSMSDYIDFFHPKVSFVDIFKTNANMFYQRRFDSEFFQSQYTKIFKDQIVQPKDIGTFIMMVSMNVNQDKELITELYSMQLQMTDISQSLANGCKDFFNQKMKTNQETIANDMNVHSL</sequence>
<dbReference type="PROSITE" id="PS50054">
    <property type="entry name" value="TYR_PHOSPHATASE_DUAL"/>
    <property type="match status" value="1"/>
</dbReference>
<dbReference type="CDD" id="cd14498">
    <property type="entry name" value="DSP"/>
    <property type="match status" value="1"/>
</dbReference>
<dbReference type="PANTHER" id="PTHR10159">
    <property type="entry name" value="DUAL SPECIFICITY PROTEIN PHOSPHATASE"/>
    <property type="match status" value="1"/>
</dbReference>
<dbReference type="InParanoid" id="A0A2P6NST3"/>
<comment type="caution">
    <text evidence="8">The sequence shown here is derived from an EMBL/GenBank/DDBJ whole genome shotgun (WGS) entry which is preliminary data.</text>
</comment>
<dbReference type="STRING" id="1890364.A0A2P6NST3"/>
<organism evidence="8 9">
    <name type="scientific">Planoprotostelium fungivorum</name>
    <dbReference type="NCBI Taxonomy" id="1890364"/>
    <lineage>
        <taxon>Eukaryota</taxon>
        <taxon>Amoebozoa</taxon>
        <taxon>Evosea</taxon>
        <taxon>Variosea</taxon>
        <taxon>Cavosteliida</taxon>
        <taxon>Cavosteliaceae</taxon>
        <taxon>Planoprotostelium</taxon>
    </lineage>
</organism>
<dbReference type="PROSITE" id="PS00383">
    <property type="entry name" value="TYR_PHOSPHATASE_1"/>
    <property type="match status" value="1"/>
</dbReference>
<dbReference type="EC" id="3.1.3.48" evidence="2"/>
<dbReference type="GO" id="GO:0004725">
    <property type="term" value="F:protein tyrosine phosphatase activity"/>
    <property type="evidence" value="ECO:0007669"/>
    <property type="project" value="UniProtKB-EC"/>
</dbReference>
<evidence type="ECO:0000256" key="2">
    <source>
        <dbReference type="ARBA" id="ARBA00013064"/>
    </source>
</evidence>
<name>A0A2P6NST3_9EUKA</name>
<dbReference type="PANTHER" id="PTHR10159:SF530">
    <property type="entry name" value="DUAL SPECIFICITY PROTEIN PHOSPHATASE DDB_G0271350-RELATED"/>
    <property type="match status" value="1"/>
</dbReference>
<dbReference type="AlphaFoldDB" id="A0A2P6NST3"/>
<proteinExistence type="inferred from homology"/>
<feature type="domain" description="Tyrosine specific protein phosphatases" evidence="7">
    <location>
        <begin position="192"/>
        <end position="253"/>
    </location>
</feature>
<dbReference type="Gene3D" id="3.90.190.10">
    <property type="entry name" value="Protein tyrosine phosphatase superfamily"/>
    <property type="match status" value="1"/>
</dbReference>
<dbReference type="SUPFAM" id="SSF52799">
    <property type="entry name" value="(Phosphotyrosine protein) phosphatases II"/>
    <property type="match status" value="1"/>
</dbReference>
<dbReference type="EMBL" id="MDYQ01000024">
    <property type="protein sequence ID" value="PRP87006.1"/>
    <property type="molecule type" value="Genomic_DNA"/>
</dbReference>
<evidence type="ECO:0000256" key="1">
    <source>
        <dbReference type="ARBA" id="ARBA00008601"/>
    </source>
</evidence>
<dbReference type="InterPro" id="IPR000387">
    <property type="entry name" value="Tyr_Pase_dom"/>
</dbReference>
<dbReference type="SMART" id="SM00195">
    <property type="entry name" value="DSPc"/>
    <property type="match status" value="1"/>
</dbReference>
<evidence type="ECO:0000256" key="3">
    <source>
        <dbReference type="ARBA" id="ARBA00022801"/>
    </source>
</evidence>
<evidence type="ECO:0000256" key="4">
    <source>
        <dbReference type="ARBA" id="ARBA00022912"/>
    </source>
</evidence>
<evidence type="ECO:0000313" key="8">
    <source>
        <dbReference type="EMBL" id="PRP87006.1"/>
    </source>
</evidence>
<feature type="domain" description="Tyrosine-protein phosphatase" evidence="6">
    <location>
        <begin position="134"/>
        <end position="275"/>
    </location>
</feature>
<protein>
    <recommendedName>
        <fullName evidence="2">protein-tyrosine-phosphatase</fullName>
        <ecNumber evidence="2">3.1.3.48</ecNumber>
    </recommendedName>
</protein>
<dbReference type="Pfam" id="PF00782">
    <property type="entry name" value="DSPc"/>
    <property type="match status" value="1"/>
</dbReference>
<dbReference type="GO" id="GO:0043409">
    <property type="term" value="P:negative regulation of MAPK cascade"/>
    <property type="evidence" value="ECO:0007669"/>
    <property type="project" value="TreeGrafter"/>
</dbReference>
<dbReference type="InterPro" id="IPR020422">
    <property type="entry name" value="TYR_PHOSPHATASE_DUAL_dom"/>
</dbReference>
<reference evidence="8 9" key="1">
    <citation type="journal article" date="2018" name="Genome Biol. Evol.">
        <title>Multiple Roots of Fruiting Body Formation in Amoebozoa.</title>
        <authorList>
            <person name="Hillmann F."/>
            <person name="Forbes G."/>
            <person name="Novohradska S."/>
            <person name="Ferling I."/>
            <person name="Riege K."/>
            <person name="Groth M."/>
            <person name="Westermann M."/>
            <person name="Marz M."/>
            <person name="Spaller T."/>
            <person name="Winckler T."/>
            <person name="Schaap P."/>
            <person name="Glockner G."/>
        </authorList>
    </citation>
    <scope>NUCLEOTIDE SEQUENCE [LARGE SCALE GENOMIC DNA]</scope>
    <source>
        <strain evidence="8 9">Jena</strain>
    </source>
</reference>
<keyword evidence="4" id="KW-0904">Protein phosphatase</keyword>
<evidence type="ECO:0000259" key="7">
    <source>
        <dbReference type="PROSITE" id="PS50056"/>
    </source>
</evidence>
<comment type="similarity">
    <text evidence="1">Belongs to the protein-tyrosine phosphatase family. Non-receptor class dual specificity subfamily.</text>
</comment>
<evidence type="ECO:0000256" key="5">
    <source>
        <dbReference type="ARBA" id="ARBA00047761"/>
    </source>
</evidence>
<keyword evidence="3" id="KW-0378">Hydrolase</keyword>
<dbReference type="InterPro" id="IPR029021">
    <property type="entry name" value="Prot-tyrosine_phosphatase-like"/>
</dbReference>
<dbReference type="InterPro" id="IPR016130">
    <property type="entry name" value="Tyr_Pase_AS"/>
</dbReference>
<dbReference type="InterPro" id="IPR000340">
    <property type="entry name" value="Dual-sp_phosphatase_cat-dom"/>
</dbReference>
<dbReference type="Proteomes" id="UP000241769">
    <property type="component" value="Unassembled WGS sequence"/>
</dbReference>